<dbReference type="SUPFAM" id="SSF50998">
    <property type="entry name" value="Quinoprotein alcohol dehydrogenase-like"/>
    <property type="match status" value="1"/>
</dbReference>
<sequence>MSGNGTPPHVEERVTVVISPDEMSADVTIQGQTRTVRGGDAKETRRAALDHAAGYATHIGRPVIIEARDAFSVQRLQALPGGVIRGLTETPPPSRPRKAPKPRGGGSGRLPVVITAVVLAVVLVAVVGIIVVRFMPDSTAAQEETGTEVETVPFDARPAPAGFSDEAIWRIPLSEGTRPAVADDGSRVAVIGADGKLAVIGADGRRTWEADLPLPVGDLQGPLRFAAAEDGFHVVAVGSAGLWIWPVEGGEPQDYELSEDAQVTFGGSGPLVTTEDGASLPVDGELVPVEAPDDTGAMLAHQSTVLMASANDAWFWAPAEGEPDRVAPAEPENAGDLDRVITASENHVVVRWESEEDDRVILAVHDADDGSVFSSTVIAAGELADARWIEGPDVAAYGPIVVDLGSGENRVLPGFSPLSAAGGTLYGELDDGQVAVGADGEPIEMDQDAARPWGLLDGHAIVLADNDLYALSPN</sequence>
<dbReference type="AlphaFoldDB" id="A0A4R6UVL5"/>
<dbReference type="Proteomes" id="UP000295281">
    <property type="component" value="Unassembled WGS sequence"/>
</dbReference>
<dbReference type="EMBL" id="SNYN01000014">
    <property type="protein sequence ID" value="TDQ49999.1"/>
    <property type="molecule type" value="Genomic_DNA"/>
</dbReference>
<keyword evidence="4" id="KW-1185">Reference proteome</keyword>
<proteinExistence type="predicted"/>
<name>A0A4R6UVL5_9ACTN</name>
<keyword evidence="2" id="KW-0812">Transmembrane</keyword>
<dbReference type="OrthoDB" id="4350051at2"/>
<evidence type="ECO:0000256" key="1">
    <source>
        <dbReference type="SAM" id="MobiDB-lite"/>
    </source>
</evidence>
<dbReference type="RefSeq" id="WP_133742395.1">
    <property type="nucleotide sequence ID" value="NZ_SNYN01000014.1"/>
</dbReference>
<protein>
    <submittedName>
        <fullName evidence="3">Uncharacterized protein</fullName>
    </submittedName>
</protein>
<evidence type="ECO:0000313" key="3">
    <source>
        <dbReference type="EMBL" id="TDQ49999.1"/>
    </source>
</evidence>
<evidence type="ECO:0000313" key="4">
    <source>
        <dbReference type="Proteomes" id="UP000295281"/>
    </source>
</evidence>
<feature type="region of interest" description="Disordered" evidence="1">
    <location>
        <begin position="83"/>
        <end position="106"/>
    </location>
</feature>
<feature type="transmembrane region" description="Helical" evidence="2">
    <location>
        <begin position="110"/>
        <end position="135"/>
    </location>
</feature>
<organism evidence="3 4">
    <name type="scientific">Actinorugispora endophytica</name>
    <dbReference type="NCBI Taxonomy" id="1605990"/>
    <lineage>
        <taxon>Bacteria</taxon>
        <taxon>Bacillati</taxon>
        <taxon>Actinomycetota</taxon>
        <taxon>Actinomycetes</taxon>
        <taxon>Streptosporangiales</taxon>
        <taxon>Nocardiopsidaceae</taxon>
        <taxon>Actinorugispora</taxon>
    </lineage>
</organism>
<reference evidence="3 4" key="1">
    <citation type="submission" date="2019-03" db="EMBL/GenBank/DDBJ databases">
        <title>Genomic Encyclopedia of Type Strains, Phase IV (KMG-IV): sequencing the most valuable type-strain genomes for metagenomic binning, comparative biology and taxonomic classification.</title>
        <authorList>
            <person name="Goeker M."/>
        </authorList>
    </citation>
    <scope>NUCLEOTIDE SEQUENCE [LARGE SCALE GENOMIC DNA]</scope>
    <source>
        <strain evidence="3 4">DSM 46770</strain>
    </source>
</reference>
<keyword evidence="2" id="KW-1133">Transmembrane helix</keyword>
<dbReference type="InterPro" id="IPR015943">
    <property type="entry name" value="WD40/YVTN_repeat-like_dom_sf"/>
</dbReference>
<keyword evidence="2" id="KW-0472">Membrane</keyword>
<accession>A0A4R6UVL5</accession>
<dbReference type="Gene3D" id="2.130.10.10">
    <property type="entry name" value="YVTN repeat-like/Quinoprotein amine dehydrogenase"/>
    <property type="match status" value="1"/>
</dbReference>
<dbReference type="InterPro" id="IPR011047">
    <property type="entry name" value="Quinoprotein_ADH-like_sf"/>
</dbReference>
<gene>
    <name evidence="3" type="ORF">EV190_11443</name>
</gene>
<evidence type="ECO:0000256" key="2">
    <source>
        <dbReference type="SAM" id="Phobius"/>
    </source>
</evidence>
<comment type="caution">
    <text evidence="3">The sequence shown here is derived from an EMBL/GenBank/DDBJ whole genome shotgun (WGS) entry which is preliminary data.</text>
</comment>